<proteinExistence type="predicted"/>
<name>A0A5Q0ET33_ENTFL</name>
<sequence length="73" mass="8550">MIQTPIQPQSYFKFRIMVVYQFLSVEQKSKVIFVPCSFFVLLSSWFDRDICDNTFKLLVNFLTNTCVCLVLGV</sequence>
<dbReference type="AlphaFoldDB" id="A0A5Q0ET33"/>
<evidence type="ECO:0000313" key="1">
    <source>
        <dbReference type="EMBL" id="QFY92199.1"/>
    </source>
</evidence>
<dbReference type="EMBL" id="CP042213">
    <property type="protein sequence ID" value="QFY92199.1"/>
    <property type="molecule type" value="Genomic_DNA"/>
</dbReference>
<accession>A0A5Q0ET33</accession>
<organism evidence="1">
    <name type="scientific">Enterococcus faecalis</name>
    <name type="common">Streptococcus faecalis</name>
    <dbReference type="NCBI Taxonomy" id="1351"/>
    <lineage>
        <taxon>Bacteria</taxon>
        <taxon>Bacillati</taxon>
        <taxon>Bacillota</taxon>
        <taxon>Bacilli</taxon>
        <taxon>Lactobacillales</taxon>
        <taxon>Enterococcaceae</taxon>
        <taxon>Enterococcus</taxon>
    </lineage>
</organism>
<protein>
    <submittedName>
        <fullName evidence="1">Uncharacterized protein</fullName>
    </submittedName>
</protein>
<gene>
    <name evidence="1" type="ORF">CGZ46_05565</name>
</gene>
<reference evidence="1" key="1">
    <citation type="submission" date="2019-07" db="EMBL/GenBank/DDBJ databases">
        <title>Transferable Resistance Gene optrA in Enterococcus faecalis from Swine in Brazil.</title>
        <authorList>
            <person name="Almeida L.M."/>
            <person name="Lebreton F."/>
            <person name="Gaca A."/>
            <person name="Bispo P.M."/>
            <person name="Saavedra J."/>
            <person name="Filsner P."/>
            <person name="Moreno A.M."/>
            <person name="Mamizuka E.M."/>
            <person name="Gilmore M.S."/>
        </authorList>
    </citation>
    <scope>NUCLEOTIDE SEQUENCE</scope>
    <source>
        <strain evidence="1">L15</strain>
    </source>
</reference>